<evidence type="ECO:0000256" key="4">
    <source>
        <dbReference type="ARBA" id="ARBA00022723"/>
    </source>
</evidence>
<comment type="catalytic activity">
    <reaction evidence="8">
        <text>adenosine + phosphate = alpha-D-ribose 1-phosphate + adenine</text>
        <dbReference type="Rhea" id="RHEA:27642"/>
        <dbReference type="ChEBI" id="CHEBI:16335"/>
        <dbReference type="ChEBI" id="CHEBI:16708"/>
        <dbReference type="ChEBI" id="CHEBI:43474"/>
        <dbReference type="ChEBI" id="CHEBI:57720"/>
        <dbReference type="EC" id="2.4.2.1"/>
    </reaction>
    <physiologicalReaction direction="left-to-right" evidence="8">
        <dbReference type="Rhea" id="RHEA:27643"/>
    </physiologicalReaction>
</comment>
<gene>
    <name evidence="11" type="primary">yfiH</name>
    <name evidence="11" type="ORF">DTO96_102213</name>
</gene>
<evidence type="ECO:0000256" key="3">
    <source>
        <dbReference type="ARBA" id="ARBA00022679"/>
    </source>
</evidence>
<dbReference type="GO" id="GO:0017061">
    <property type="term" value="F:S-methyl-5-thioadenosine phosphorylase activity"/>
    <property type="evidence" value="ECO:0007669"/>
    <property type="project" value="UniProtKB-EC"/>
</dbReference>
<keyword evidence="3" id="KW-0808">Transferase</keyword>
<dbReference type="InterPro" id="IPR038371">
    <property type="entry name" value="Cu_polyphenol_OxRdtase_sf"/>
</dbReference>
<dbReference type="Proteomes" id="UP000252182">
    <property type="component" value="Chromosome"/>
</dbReference>
<comment type="similarity">
    <text evidence="2 10">Belongs to the purine nucleoside phosphorylase YfiH/LACC1 family.</text>
</comment>
<evidence type="ECO:0000256" key="2">
    <source>
        <dbReference type="ARBA" id="ARBA00007353"/>
    </source>
</evidence>
<dbReference type="GO" id="GO:0016787">
    <property type="term" value="F:hydrolase activity"/>
    <property type="evidence" value="ECO:0007669"/>
    <property type="project" value="UniProtKB-KW"/>
</dbReference>
<dbReference type="GO" id="GO:0005507">
    <property type="term" value="F:copper ion binding"/>
    <property type="evidence" value="ECO:0007669"/>
    <property type="project" value="TreeGrafter"/>
</dbReference>
<name>A0A345DDM1_9BURK</name>
<dbReference type="AlphaFoldDB" id="A0A345DDM1"/>
<proteinExistence type="inferred from homology"/>
<evidence type="ECO:0000313" key="12">
    <source>
        <dbReference type="Proteomes" id="UP000252182"/>
    </source>
</evidence>
<dbReference type="Pfam" id="PF02578">
    <property type="entry name" value="Cu-oxidase_4"/>
    <property type="match status" value="1"/>
</dbReference>
<keyword evidence="6" id="KW-0862">Zinc</keyword>
<reference evidence="12" key="1">
    <citation type="submission" date="2018-07" db="EMBL/GenBank/DDBJ databases">
        <authorList>
            <person name="Kim H."/>
        </authorList>
    </citation>
    <scope>NUCLEOTIDE SEQUENCE [LARGE SCALE GENOMIC DNA]</scope>
    <source>
        <strain evidence="12">F02</strain>
    </source>
</reference>
<dbReference type="SUPFAM" id="SSF64438">
    <property type="entry name" value="CNF1/YfiH-like putative cysteine hydrolases"/>
    <property type="match status" value="1"/>
</dbReference>
<dbReference type="RefSeq" id="WP_114563534.1">
    <property type="nucleotide sequence ID" value="NZ_CP031124.1"/>
</dbReference>
<organism evidence="11 12">
    <name type="scientific">Ephemeroptericola cinctiostellae</name>
    <dbReference type="NCBI Taxonomy" id="2268024"/>
    <lineage>
        <taxon>Bacteria</taxon>
        <taxon>Pseudomonadati</taxon>
        <taxon>Pseudomonadota</taxon>
        <taxon>Betaproteobacteria</taxon>
        <taxon>Burkholderiales</taxon>
        <taxon>Burkholderiaceae</taxon>
        <taxon>Ephemeroptericola</taxon>
    </lineage>
</organism>
<keyword evidence="12" id="KW-1185">Reference proteome</keyword>
<dbReference type="KEGG" id="hyf:DTO96_102213"/>
<sequence length="269" mass="29154">MSLQFITPTWHVPPHVHACMTTRIAGVSSGAYGQVDGAHGLNLATHVGDEHAHVMANRELLCAAVHFPNEPLWLNQTHSTIVHLQTNNEYQRNAPPPEADAVVLTQGGQVGVVMTADCLPVLFASADGRVVGAAHAGWRGLVDGVLEETVRVMREQGAHQIHTWLGAAIGAAQFEVGADVLAEFLLKTPSAAGDVRMHFKPHPEHDNKYLADIYGLARDRLQASGVVAVSGGEHCTVTEANHFYSYRRDRTTGRMATLIWMDEPHCAES</sequence>
<evidence type="ECO:0000256" key="10">
    <source>
        <dbReference type="RuleBase" id="RU361274"/>
    </source>
</evidence>
<evidence type="ECO:0000256" key="5">
    <source>
        <dbReference type="ARBA" id="ARBA00022801"/>
    </source>
</evidence>
<comment type="catalytic activity">
    <reaction evidence="9">
        <text>S-methyl-5'-thioadenosine + phosphate = 5-(methylsulfanyl)-alpha-D-ribose 1-phosphate + adenine</text>
        <dbReference type="Rhea" id="RHEA:11852"/>
        <dbReference type="ChEBI" id="CHEBI:16708"/>
        <dbReference type="ChEBI" id="CHEBI:17509"/>
        <dbReference type="ChEBI" id="CHEBI:43474"/>
        <dbReference type="ChEBI" id="CHEBI:58533"/>
        <dbReference type="EC" id="2.4.2.28"/>
    </reaction>
    <physiologicalReaction direction="left-to-right" evidence="9">
        <dbReference type="Rhea" id="RHEA:11853"/>
    </physiologicalReaction>
</comment>
<protein>
    <recommendedName>
        <fullName evidence="10">Purine nucleoside phosphorylase</fullName>
    </recommendedName>
</protein>
<evidence type="ECO:0000313" key="11">
    <source>
        <dbReference type="EMBL" id="AXF86459.1"/>
    </source>
</evidence>
<evidence type="ECO:0000256" key="8">
    <source>
        <dbReference type="ARBA" id="ARBA00048968"/>
    </source>
</evidence>
<evidence type="ECO:0000256" key="9">
    <source>
        <dbReference type="ARBA" id="ARBA00049893"/>
    </source>
</evidence>
<dbReference type="InterPro" id="IPR011324">
    <property type="entry name" value="Cytotoxic_necrot_fac-like_cat"/>
</dbReference>
<dbReference type="PANTHER" id="PTHR30616:SF2">
    <property type="entry name" value="PURINE NUCLEOSIDE PHOSPHORYLASE LACC1"/>
    <property type="match status" value="1"/>
</dbReference>
<dbReference type="InterPro" id="IPR003730">
    <property type="entry name" value="Cu_polyphenol_OxRdtase"/>
</dbReference>
<keyword evidence="5" id="KW-0378">Hydrolase</keyword>
<comment type="catalytic activity">
    <reaction evidence="7">
        <text>adenosine + H2O + H(+) = inosine + NH4(+)</text>
        <dbReference type="Rhea" id="RHEA:24408"/>
        <dbReference type="ChEBI" id="CHEBI:15377"/>
        <dbReference type="ChEBI" id="CHEBI:15378"/>
        <dbReference type="ChEBI" id="CHEBI:16335"/>
        <dbReference type="ChEBI" id="CHEBI:17596"/>
        <dbReference type="ChEBI" id="CHEBI:28938"/>
        <dbReference type="EC" id="3.5.4.4"/>
    </reaction>
    <physiologicalReaction direction="left-to-right" evidence="7">
        <dbReference type="Rhea" id="RHEA:24409"/>
    </physiologicalReaction>
</comment>
<accession>A0A345DDM1</accession>
<dbReference type="CDD" id="cd16833">
    <property type="entry name" value="YfiH"/>
    <property type="match status" value="1"/>
</dbReference>
<dbReference type="PANTHER" id="PTHR30616">
    <property type="entry name" value="UNCHARACTERIZED PROTEIN YFIH"/>
    <property type="match status" value="1"/>
</dbReference>
<dbReference type="OrthoDB" id="4279at2"/>
<dbReference type="EMBL" id="CP031124">
    <property type="protein sequence ID" value="AXF86459.1"/>
    <property type="molecule type" value="Genomic_DNA"/>
</dbReference>
<comment type="catalytic activity">
    <reaction evidence="1">
        <text>inosine + phosphate = alpha-D-ribose 1-phosphate + hypoxanthine</text>
        <dbReference type="Rhea" id="RHEA:27646"/>
        <dbReference type="ChEBI" id="CHEBI:17368"/>
        <dbReference type="ChEBI" id="CHEBI:17596"/>
        <dbReference type="ChEBI" id="CHEBI:43474"/>
        <dbReference type="ChEBI" id="CHEBI:57720"/>
        <dbReference type="EC" id="2.4.2.1"/>
    </reaction>
    <physiologicalReaction direction="left-to-right" evidence="1">
        <dbReference type="Rhea" id="RHEA:27647"/>
    </physiologicalReaction>
</comment>
<keyword evidence="4" id="KW-0479">Metal-binding</keyword>
<evidence type="ECO:0000256" key="7">
    <source>
        <dbReference type="ARBA" id="ARBA00047989"/>
    </source>
</evidence>
<dbReference type="NCBIfam" id="TIGR00726">
    <property type="entry name" value="peptidoglycan editing factor PgeF"/>
    <property type="match status" value="1"/>
</dbReference>
<evidence type="ECO:0000256" key="1">
    <source>
        <dbReference type="ARBA" id="ARBA00000553"/>
    </source>
</evidence>
<evidence type="ECO:0000256" key="6">
    <source>
        <dbReference type="ARBA" id="ARBA00022833"/>
    </source>
</evidence>
<dbReference type="Gene3D" id="3.60.140.10">
    <property type="entry name" value="CNF1/YfiH-like putative cysteine hydrolases"/>
    <property type="match status" value="1"/>
</dbReference>